<feature type="region of interest" description="Disordered" evidence="1">
    <location>
        <begin position="1"/>
        <end position="92"/>
    </location>
</feature>
<gene>
    <name evidence="2" type="ORF">SACU0126_LOCUS23015</name>
</gene>
<evidence type="ECO:0000256" key="1">
    <source>
        <dbReference type="SAM" id="MobiDB-lite"/>
    </source>
</evidence>
<evidence type="ECO:0000313" key="2">
    <source>
        <dbReference type="EMBL" id="CAE0576337.1"/>
    </source>
</evidence>
<dbReference type="AlphaFoldDB" id="A0A7S3T7I9"/>
<organism evidence="2">
    <name type="scientific">Strombidinopsis acuminata</name>
    <dbReference type="NCBI Taxonomy" id="141414"/>
    <lineage>
        <taxon>Eukaryota</taxon>
        <taxon>Sar</taxon>
        <taxon>Alveolata</taxon>
        <taxon>Ciliophora</taxon>
        <taxon>Intramacronucleata</taxon>
        <taxon>Spirotrichea</taxon>
        <taxon>Choreotrichia</taxon>
        <taxon>Choreotrichida</taxon>
        <taxon>Strombidinopsidae</taxon>
        <taxon>Strombidinopsis</taxon>
    </lineage>
</organism>
<dbReference type="EMBL" id="HBIQ01072239">
    <property type="protein sequence ID" value="CAE0576337.1"/>
    <property type="molecule type" value="Transcribed_RNA"/>
</dbReference>
<protein>
    <submittedName>
        <fullName evidence="2">Uncharacterized protein</fullName>
    </submittedName>
</protein>
<name>A0A7S3T7I9_9SPIT</name>
<accession>A0A7S3T7I9</accession>
<feature type="compositionally biased region" description="Low complexity" evidence="1">
    <location>
        <begin position="65"/>
        <end position="76"/>
    </location>
</feature>
<sequence>MGCCHSANGASPPVTATSPPKPVIANVNLKGTGPASDTSTEASEEAANVSRDGSEDSVSKAPRHGAVAPPAGAPPVKTDKSPVSPGADGTVKSCIRSDRTLGMKRTVTFNSLPPEVVEFVGNARSMFGDDEDDHTFDPDTGL</sequence>
<proteinExistence type="predicted"/>
<reference evidence="2" key="1">
    <citation type="submission" date="2021-01" db="EMBL/GenBank/DDBJ databases">
        <authorList>
            <person name="Corre E."/>
            <person name="Pelletier E."/>
            <person name="Niang G."/>
            <person name="Scheremetjew M."/>
            <person name="Finn R."/>
            <person name="Kale V."/>
            <person name="Holt S."/>
            <person name="Cochrane G."/>
            <person name="Meng A."/>
            <person name="Brown T."/>
            <person name="Cohen L."/>
        </authorList>
    </citation>
    <scope>NUCLEOTIDE SEQUENCE</scope>
    <source>
        <strain evidence="2">SPMC142</strain>
    </source>
</reference>